<dbReference type="CDD" id="cd00093">
    <property type="entry name" value="HTH_XRE"/>
    <property type="match status" value="1"/>
</dbReference>
<dbReference type="PANTHER" id="PTHR43236">
    <property type="entry name" value="ANTITOXIN HIGA1"/>
    <property type="match status" value="1"/>
</dbReference>
<dbReference type="Pfam" id="PF06114">
    <property type="entry name" value="Peptidase_M78"/>
    <property type="match status" value="1"/>
</dbReference>
<dbReference type="InterPro" id="IPR001387">
    <property type="entry name" value="Cro/C1-type_HTH"/>
</dbReference>
<protein>
    <recommendedName>
        <fullName evidence="3">HTH cro/C1-type domain-containing protein</fullName>
    </recommendedName>
</protein>
<dbReference type="Gene3D" id="1.10.10.2910">
    <property type="match status" value="1"/>
</dbReference>
<dbReference type="PANTHER" id="PTHR43236:SF2">
    <property type="entry name" value="BLL0069 PROTEIN"/>
    <property type="match status" value="1"/>
</dbReference>
<feature type="region of interest" description="Disordered" evidence="2">
    <location>
        <begin position="280"/>
        <end position="306"/>
    </location>
</feature>
<dbReference type="SUPFAM" id="SSF47413">
    <property type="entry name" value="lambda repressor-like DNA-binding domains"/>
    <property type="match status" value="1"/>
</dbReference>
<feature type="region of interest" description="Disordered" evidence="2">
    <location>
        <begin position="367"/>
        <end position="387"/>
    </location>
</feature>
<keyword evidence="5" id="KW-1185">Reference proteome</keyword>
<dbReference type="EMBL" id="BAABGL010000015">
    <property type="protein sequence ID" value="GAA4392467.1"/>
    <property type="molecule type" value="Genomic_DNA"/>
</dbReference>
<evidence type="ECO:0000259" key="3">
    <source>
        <dbReference type="PROSITE" id="PS50943"/>
    </source>
</evidence>
<dbReference type="Pfam" id="PF01381">
    <property type="entry name" value="HTH_3"/>
    <property type="match status" value="1"/>
</dbReference>
<accession>A0ABP8JKR2</accession>
<evidence type="ECO:0000313" key="4">
    <source>
        <dbReference type="EMBL" id="GAA4392467.1"/>
    </source>
</evidence>
<comment type="similarity">
    <text evidence="1">Belongs to the short-chain fatty acyl-CoA assimilation regulator (ScfR) family.</text>
</comment>
<dbReference type="PROSITE" id="PS50943">
    <property type="entry name" value="HTH_CROC1"/>
    <property type="match status" value="1"/>
</dbReference>
<dbReference type="InterPro" id="IPR010359">
    <property type="entry name" value="IrrE_HExxH"/>
</dbReference>
<dbReference type="Gene3D" id="1.10.260.40">
    <property type="entry name" value="lambda repressor-like DNA-binding domains"/>
    <property type="match status" value="1"/>
</dbReference>
<reference evidence="5" key="1">
    <citation type="journal article" date="2019" name="Int. J. Syst. Evol. Microbiol.">
        <title>The Global Catalogue of Microorganisms (GCM) 10K type strain sequencing project: providing services to taxonomists for standard genome sequencing and annotation.</title>
        <authorList>
            <consortium name="The Broad Institute Genomics Platform"/>
            <consortium name="The Broad Institute Genome Sequencing Center for Infectious Disease"/>
            <person name="Wu L."/>
            <person name="Ma J."/>
        </authorList>
    </citation>
    <scope>NUCLEOTIDE SEQUENCE [LARGE SCALE GENOMIC DNA]</scope>
    <source>
        <strain evidence="5">JCM 17808</strain>
    </source>
</reference>
<sequence>MDTQLIEVGQRIRSHLPAEMTQRGLAEAVGMKPDALSRALSAQRGFTLSEITRIARALDADLTWLLTGAPNPHHLEFAARHAWDPQRKERSNPGARDDAQILDRIADLYRRAFPGSVPASGAIPADPQGVRASLGPDFVRTFAESIEATFEIDVIRMAGLSTDYSLRIGERGIIVLNSNPSWFRSNWSLAHELAHLALGHHDGSRHPVKARENDADAFAAELLLPAEQIRAHDWSAMSESELTQVLWTLGVSTRALLTRLRFLEVAVSAEAGAALESSTPALLRGAPDPLDGARPNRRAVADRQQQASSQRFPLALVEALTARVESGEADPGELAFVLGVDIEDVLTTFEVEEPETEAEAVDRLLDDPAHRRSTPALGAWLESRQQA</sequence>
<dbReference type="InterPro" id="IPR010982">
    <property type="entry name" value="Lambda_DNA-bd_dom_sf"/>
</dbReference>
<comment type="caution">
    <text evidence="4">The sequence shown here is derived from an EMBL/GenBank/DDBJ whole genome shotgun (WGS) entry which is preliminary data.</text>
</comment>
<gene>
    <name evidence="4" type="ORF">GCM10023167_20710</name>
</gene>
<evidence type="ECO:0000313" key="5">
    <source>
        <dbReference type="Proteomes" id="UP001500642"/>
    </source>
</evidence>
<organism evidence="4 5">
    <name type="scientific">Brevibacterium pityocampae</name>
    <dbReference type="NCBI Taxonomy" id="506594"/>
    <lineage>
        <taxon>Bacteria</taxon>
        <taxon>Bacillati</taxon>
        <taxon>Actinomycetota</taxon>
        <taxon>Actinomycetes</taxon>
        <taxon>Micrococcales</taxon>
        <taxon>Brevibacteriaceae</taxon>
        <taxon>Brevibacterium</taxon>
    </lineage>
</organism>
<name>A0ABP8JKR2_9MICO</name>
<dbReference type="RefSeq" id="WP_345031949.1">
    <property type="nucleotide sequence ID" value="NZ_BAABGL010000015.1"/>
</dbReference>
<dbReference type="Proteomes" id="UP001500642">
    <property type="component" value="Unassembled WGS sequence"/>
</dbReference>
<dbReference type="InterPro" id="IPR052345">
    <property type="entry name" value="Rad_response_metalloprotease"/>
</dbReference>
<evidence type="ECO:0000256" key="1">
    <source>
        <dbReference type="ARBA" id="ARBA00007227"/>
    </source>
</evidence>
<dbReference type="SMART" id="SM00530">
    <property type="entry name" value="HTH_XRE"/>
    <property type="match status" value="1"/>
</dbReference>
<feature type="domain" description="HTH cro/C1-type" evidence="3">
    <location>
        <begin position="20"/>
        <end position="65"/>
    </location>
</feature>
<proteinExistence type="inferred from homology"/>
<evidence type="ECO:0000256" key="2">
    <source>
        <dbReference type="SAM" id="MobiDB-lite"/>
    </source>
</evidence>